<feature type="domain" description="BPL/LPL catalytic" evidence="5">
    <location>
        <begin position="69"/>
        <end position="232"/>
    </location>
</feature>
<dbReference type="CDD" id="cd16443">
    <property type="entry name" value="LplA"/>
    <property type="match status" value="1"/>
</dbReference>
<dbReference type="Gene3D" id="3.30.930.10">
    <property type="entry name" value="Bira Bifunctional Protein, Domain 2"/>
    <property type="match status" value="1"/>
</dbReference>
<gene>
    <name evidence="6" type="primary">BQ5605_C004g02682</name>
    <name evidence="6" type="ORF">BQ5605_C004G02682</name>
</gene>
<dbReference type="InterPro" id="IPR045864">
    <property type="entry name" value="aa-tRNA-synth_II/BPL/LPL"/>
</dbReference>
<dbReference type="UniPathway" id="UPA00537">
    <property type="reaction ID" value="UER00595"/>
</dbReference>
<comment type="similarity">
    <text evidence="3">Belongs to the LplA family.</text>
</comment>
<dbReference type="Proteomes" id="UP000249464">
    <property type="component" value="Unassembled WGS sequence"/>
</dbReference>
<organism evidence="6 7">
    <name type="scientific">Microbotryum silenes-dioicae</name>
    <dbReference type="NCBI Taxonomy" id="796604"/>
    <lineage>
        <taxon>Eukaryota</taxon>
        <taxon>Fungi</taxon>
        <taxon>Dikarya</taxon>
        <taxon>Basidiomycota</taxon>
        <taxon>Pucciniomycotina</taxon>
        <taxon>Microbotryomycetes</taxon>
        <taxon>Microbotryales</taxon>
        <taxon>Microbotryaceae</taxon>
        <taxon>Microbotryum</taxon>
    </lineage>
</organism>
<proteinExistence type="inferred from homology"/>
<dbReference type="Gene3D" id="3.30.390.50">
    <property type="entry name" value="CO dehydrogenase flavoprotein, C-terminal domain"/>
    <property type="match status" value="1"/>
</dbReference>
<evidence type="ECO:0000313" key="7">
    <source>
        <dbReference type="Proteomes" id="UP000249464"/>
    </source>
</evidence>
<reference evidence="6 7" key="1">
    <citation type="submission" date="2016-11" db="EMBL/GenBank/DDBJ databases">
        <authorList>
            <person name="Jaros S."/>
            <person name="Januszkiewicz K."/>
            <person name="Wedrychowicz H."/>
        </authorList>
    </citation>
    <scope>NUCLEOTIDE SEQUENCE [LARGE SCALE GENOMIC DNA]</scope>
</reference>
<dbReference type="PANTHER" id="PTHR12561:SF3">
    <property type="entry name" value="LIPOYLTRANSFERASE 1, MITOCHONDRIAL"/>
    <property type="match status" value="1"/>
</dbReference>
<dbReference type="Pfam" id="PF21948">
    <property type="entry name" value="LplA-B_cat"/>
    <property type="match status" value="1"/>
</dbReference>
<evidence type="ECO:0000256" key="1">
    <source>
        <dbReference type="ARBA" id="ARBA00003253"/>
    </source>
</evidence>
<evidence type="ECO:0000256" key="4">
    <source>
        <dbReference type="ARBA" id="ARBA00015925"/>
    </source>
</evidence>
<dbReference type="GO" id="GO:0005739">
    <property type="term" value="C:mitochondrion"/>
    <property type="evidence" value="ECO:0007669"/>
    <property type="project" value="TreeGrafter"/>
</dbReference>
<dbReference type="InterPro" id="IPR004562">
    <property type="entry name" value="LipoylTrfase_LipoateP_Ligase"/>
</dbReference>
<name>A0A2X0MVL2_9BASI</name>
<dbReference type="InterPro" id="IPR004143">
    <property type="entry name" value="BPL_LPL_catalytic"/>
</dbReference>
<evidence type="ECO:0000259" key="5">
    <source>
        <dbReference type="PROSITE" id="PS51733"/>
    </source>
</evidence>
<protein>
    <recommendedName>
        <fullName evidence="4">Putative lipoate-protein ligase A</fullName>
    </recommendedName>
</protein>
<dbReference type="GO" id="GO:0009249">
    <property type="term" value="P:protein lipoylation"/>
    <property type="evidence" value="ECO:0007669"/>
    <property type="project" value="InterPro"/>
</dbReference>
<sequence>MQPLLSQLVRSTKAVPACACTRLVTRSRSLSGTVSFQSESKAPLAIYVSKSHDPHFNLAYEDWLFRKTDPSIITLYMYRNTPSIIIGRNQNPWKEIDLHRLEQLGIPFVRRKSGGGTVYHDLGNTNYCVFVPRLEFERRTNAELVARALNNLGIEAYVNDRNDICVDSFKMSRSAFKLVNARAYHHGTMLIDAKLKDLKGLLENSRVGALRRTAFRKPPLTNGLDVHFSPIQDTLVTKGVASVPSPVKNLREFSSTIDHASFVRAVTKEFGRSHGDEGLKIHEVDESEVERNEYVRGVIDELQSWDWKYGQTPEFTHDVSGELPFGPLAYHITSRHALITSCTITTSPSNADYYRAAQTVREIVQDLRYGSLDGVENKIPQGLKGKRVKELLKWLRGVM</sequence>
<accession>A0A2X0MVL2</accession>
<comment type="function">
    <text evidence="1">Catalyzes both the ATP-dependent activation of exogenously supplied lipoate to lipoyl-AMP and the transfer of the activated lipoyl onto the lipoyl domains of lipoate-dependent enzymes.</text>
</comment>
<dbReference type="PANTHER" id="PTHR12561">
    <property type="entry name" value="LIPOATE-PROTEIN LIGASE"/>
    <property type="match status" value="1"/>
</dbReference>
<dbReference type="EMBL" id="FQNC01000046">
    <property type="protein sequence ID" value="SGY66513.1"/>
    <property type="molecule type" value="Genomic_DNA"/>
</dbReference>
<keyword evidence="7" id="KW-1185">Reference proteome</keyword>
<evidence type="ECO:0000256" key="3">
    <source>
        <dbReference type="ARBA" id="ARBA00008242"/>
    </source>
</evidence>
<dbReference type="GO" id="GO:0017118">
    <property type="term" value="F:lipoyltransferase activity"/>
    <property type="evidence" value="ECO:0007669"/>
    <property type="project" value="TreeGrafter"/>
</dbReference>
<dbReference type="NCBIfam" id="TIGR00545">
    <property type="entry name" value="lipoyltrans"/>
    <property type="match status" value="1"/>
</dbReference>
<dbReference type="SUPFAM" id="SSF55681">
    <property type="entry name" value="Class II aaRS and biotin synthetases"/>
    <property type="match status" value="1"/>
</dbReference>
<dbReference type="PROSITE" id="PS51733">
    <property type="entry name" value="BPL_LPL_CATALYTIC"/>
    <property type="match status" value="1"/>
</dbReference>
<evidence type="ECO:0000256" key="2">
    <source>
        <dbReference type="ARBA" id="ARBA00005085"/>
    </source>
</evidence>
<dbReference type="STRING" id="796604.A0A2X0MVL2"/>
<evidence type="ECO:0000313" key="6">
    <source>
        <dbReference type="EMBL" id="SGY66513.1"/>
    </source>
</evidence>
<dbReference type="AlphaFoldDB" id="A0A2X0MVL2"/>
<comment type="pathway">
    <text evidence="2">Protein modification; protein lipoylation via exogenous pathway; protein N(6)-(lipoyl)lysine from lipoate: step 2/2.</text>
</comment>